<proteinExistence type="predicted"/>
<sequence length="121" mass="13346">MSLRNIAKKSGIESGEVKLIDQATGKEVFKSSPMNIIQGISAENPNARGDNDQIITRVPDNDTHYNQAVGHETAHQFLTRSKNAEHEIISDFGLELDAEAMDAILKDAFLDKNPIQINNSQ</sequence>
<dbReference type="RefSeq" id="WP_150015090.1">
    <property type="nucleotide sequence ID" value="NZ_VWSG01000023.1"/>
</dbReference>
<dbReference type="Proteomes" id="UP000325141">
    <property type="component" value="Unassembled WGS sequence"/>
</dbReference>
<evidence type="ECO:0000313" key="2">
    <source>
        <dbReference type="Proteomes" id="UP000325141"/>
    </source>
</evidence>
<accession>A0A5M6C9B1</accession>
<gene>
    <name evidence="1" type="ORF">F0460_15950</name>
</gene>
<name>A0A5M6C9B1_9FLAO</name>
<protein>
    <submittedName>
        <fullName evidence="1">Uncharacterized protein</fullName>
    </submittedName>
</protein>
<dbReference type="EMBL" id="VWSG01000023">
    <property type="protein sequence ID" value="KAA5531603.1"/>
    <property type="molecule type" value="Genomic_DNA"/>
</dbReference>
<keyword evidence="2" id="KW-1185">Reference proteome</keyword>
<comment type="caution">
    <text evidence="1">The sequence shown here is derived from an EMBL/GenBank/DDBJ whole genome shotgun (WGS) entry which is preliminary data.</text>
</comment>
<evidence type="ECO:0000313" key="1">
    <source>
        <dbReference type="EMBL" id="KAA5531603.1"/>
    </source>
</evidence>
<dbReference type="AlphaFoldDB" id="A0A5M6C9B1"/>
<reference evidence="1 2" key="1">
    <citation type="submission" date="2019-09" db="EMBL/GenBank/DDBJ databases">
        <title>Genome sequence and assembly of Flavobacterium sp.</title>
        <authorList>
            <person name="Chhetri G."/>
        </authorList>
    </citation>
    <scope>NUCLEOTIDE SEQUENCE [LARGE SCALE GENOMIC DNA]</scope>
    <source>
        <strain evidence="1 2">SNL9</strain>
    </source>
</reference>
<organism evidence="1 2">
    <name type="scientific">Paenimyroides baculatum</name>
    <dbReference type="NCBI Taxonomy" id="2608000"/>
    <lineage>
        <taxon>Bacteria</taxon>
        <taxon>Pseudomonadati</taxon>
        <taxon>Bacteroidota</taxon>
        <taxon>Flavobacteriia</taxon>
        <taxon>Flavobacteriales</taxon>
        <taxon>Flavobacteriaceae</taxon>
        <taxon>Paenimyroides</taxon>
    </lineage>
</organism>